<dbReference type="eggNOG" id="ENOG502R41Z">
    <property type="taxonomic scope" value="Eukaryota"/>
</dbReference>
<dbReference type="GeneID" id="9677690"/>
<name>C7ZNT2_FUSV7</name>
<dbReference type="PANTHER" id="PTHR33112:SF10">
    <property type="entry name" value="TOL"/>
    <property type="match status" value="1"/>
</dbReference>
<dbReference type="PANTHER" id="PTHR33112">
    <property type="entry name" value="DOMAIN PROTEIN, PUTATIVE-RELATED"/>
    <property type="match status" value="1"/>
</dbReference>
<feature type="domain" description="Heterokaryon incompatibility" evidence="1">
    <location>
        <begin position="283"/>
        <end position="428"/>
    </location>
</feature>
<keyword evidence="3" id="KW-1185">Reference proteome</keyword>
<evidence type="ECO:0000313" key="3">
    <source>
        <dbReference type="Proteomes" id="UP000005206"/>
    </source>
</evidence>
<accession>C7ZNT2</accession>
<dbReference type="HOGENOM" id="CLU_002639_7_1_1"/>
<dbReference type="EMBL" id="GG698970">
    <property type="protein sequence ID" value="EEU34248.1"/>
    <property type="molecule type" value="Genomic_DNA"/>
</dbReference>
<evidence type="ECO:0000259" key="1">
    <source>
        <dbReference type="Pfam" id="PF06985"/>
    </source>
</evidence>
<dbReference type="AlphaFoldDB" id="C7ZNT2"/>
<dbReference type="OMA" id="IHRARIN"/>
<dbReference type="Proteomes" id="UP000005206">
    <property type="component" value="Chromosome 10"/>
</dbReference>
<dbReference type="RefSeq" id="XP_003039961.1">
    <property type="nucleotide sequence ID" value="XM_003039915.1"/>
</dbReference>
<protein>
    <recommendedName>
        <fullName evidence="1">Heterokaryon incompatibility domain-containing protein</fullName>
    </recommendedName>
</protein>
<gene>
    <name evidence="2" type="ORF">NECHADRAFT_85531</name>
</gene>
<dbReference type="OrthoDB" id="5125733at2759"/>
<dbReference type="Pfam" id="PF06985">
    <property type="entry name" value="HET"/>
    <property type="match status" value="1"/>
</dbReference>
<proteinExistence type="predicted"/>
<evidence type="ECO:0000313" key="2">
    <source>
        <dbReference type="EMBL" id="EEU34248.1"/>
    </source>
</evidence>
<dbReference type="VEuPathDB" id="FungiDB:NECHADRAFT_85531"/>
<dbReference type="InterPro" id="IPR010730">
    <property type="entry name" value="HET"/>
</dbReference>
<organism evidence="2 3">
    <name type="scientific">Fusarium vanettenii (strain ATCC MYA-4622 / CBS 123669 / FGSC 9596 / NRRL 45880 / 77-13-4)</name>
    <name type="common">Fusarium solani subsp. pisi</name>
    <dbReference type="NCBI Taxonomy" id="660122"/>
    <lineage>
        <taxon>Eukaryota</taxon>
        <taxon>Fungi</taxon>
        <taxon>Dikarya</taxon>
        <taxon>Ascomycota</taxon>
        <taxon>Pezizomycotina</taxon>
        <taxon>Sordariomycetes</taxon>
        <taxon>Hypocreomycetidae</taxon>
        <taxon>Hypocreales</taxon>
        <taxon>Nectriaceae</taxon>
        <taxon>Fusarium</taxon>
        <taxon>Fusarium solani species complex</taxon>
        <taxon>Fusarium vanettenii</taxon>
    </lineage>
</organism>
<reference evidence="2 3" key="1">
    <citation type="journal article" date="2009" name="PLoS Genet.">
        <title>The genome of Nectria haematococca: contribution of supernumerary chromosomes to gene expansion.</title>
        <authorList>
            <person name="Coleman J.J."/>
            <person name="Rounsley S.D."/>
            <person name="Rodriguez-Carres M."/>
            <person name="Kuo A."/>
            <person name="Wasmann C.C."/>
            <person name="Grimwood J."/>
            <person name="Schmutz J."/>
            <person name="Taga M."/>
            <person name="White G.J."/>
            <person name="Zhou S."/>
            <person name="Schwartz D.C."/>
            <person name="Freitag M."/>
            <person name="Ma L.J."/>
            <person name="Danchin E.G."/>
            <person name="Henrissat B."/>
            <person name="Coutinho P.M."/>
            <person name="Nelson D.R."/>
            <person name="Straney D."/>
            <person name="Napoli C.A."/>
            <person name="Barker B.M."/>
            <person name="Gribskov M."/>
            <person name="Rep M."/>
            <person name="Kroken S."/>
            <person name="Molnar I."/>
            <person name="Rensing C."/>
            <person name="Kennell J.C."/>
            <person name="Zamora J."/>
            <person name="Farman M.L."/>
            <person name="Selker E.U."/>
            <person name="Salamov A."/>
            <person name="Shapiro H."/>
            <person name="Pangilinan J."/>
            <person name="Lindquist E."/>
            <person name="Lamers C."/>
            <person name="Grigoriev I.V."/>
            <person name="Geiser D.M."/>
            <person name="Covert S.F."/>
            <person name="Temporini E."/>
            <person name="Vanetten H.D."/>
        </authorList>
    </citation>
    <scope>NUCLEOTIDE SEQUENCE [LARGE SCALE GENOMIC DNA]</scope>
    <source>
        <strain evidence="3">ATCC MYA-4622 / CBS 123669 / FGSC 9596 / NRRL 45880 / 77-13-4</strain>
    </source>
</reference>
<dbReference type="STRING" id="660122.C7ZNT2"/>
<dbReference type="InParanoid" id="C7ZNT2"/>
<dbReference type="KEGG" id="nhe:NECHADRAFT_85531"/>
<sequence>MADATPLYIHDPRDLDSTLRDRRLSGLDVYVWEPASKSFEYGRHRLGAWRVAQRTKARPDAIFWGPSSELYAKDKRHSTTTSSINRRTTASRAIRPRRVLQGPLASWNWEYRYRPELPDTSIVVAGDEESVEATLCEHCVKIPVGKLLLSESSYKLQGKASYLNVNSCRLCRLVFRHIKNRPPSQDDEISLSVKPADGIMSPRLVIRIGSKQSEQASLAILHGIGSKEYFRLLQKWLHESSASDREMYPYDPPTRLIGISRSEDRFILRLVETEDLHFSSPQYIALSHRWGGIDTFCTTTDNFQERLNDIPYSELPKTFQHAVITSWNLGVKYLWIDSLCIIQRDVRDWRRESAKMENVFAFAHCTLAATSAKDCNQGFLSRSAESSVKLTDPDSNPAPFFNIKETENDFNKDVTQGPLNKRAWVFQERVLSRRTIHFTAQQTYFECGSNVWCEAMGPEQSLESPLQKLQLRLFEPGGFSQKEDSLFETCFSQYSSLDITNCRDRPAGIMGLESRLAESYETASLYGILLSSFYNSLFWHRSGDKRMTGIDFPDESVPSWSWMAYEGAVNYGLLPGSFTGSIQFDSAGEEDEDIKLTNAGKLAPIQESGFLLIAPLYQVSGSYIMEPDGSSNCKMMAGNKFLGWLRYDGEDKKVGMNLLCIRVGRIDIEEEDDLSAGELARSNFAPIMLLTPTIRDGRHVYKTYQRLGVGIIREGSLVRDEQGPVWVA</sequence>